<evidence type="ECO:0000313" key="3">
    <source>
        <dbReference type="Proteomes" id="UP000243197"/>
    </source>
</evidence>
<evidence type="ECO:0000313" key="2">
    <source>
        <dbReference type="EMBL" id="BAV95325.1"/>
    </source>
</evidence>
<name>A0A1J1E2Z4_9FLAO</name>
<feature type="region of interest" description="Disordered" evidence="1">
    <location>
        <begin position="196"/>
        <end position="224"/>
    </location>
</feature>
<dbReference type="KEGG" id="ise:JBKA6_1312"/>
<proteinExistence type="predicted"/>
<keyword evidence="3" id="KW-1185">Reference proteome</keyword>
<reference evidence="2 3" key="1">
    <citation type="submission" date="2014-03" db="EMBL/GenBank/DDBJ databases">
        <title>complete genome sequence of Flavobacteriaceae bacterium JBKA-6.</title>
        <authorList>
            <person name="Takano T."/>
            <person name="Nakamura Y."/>
            <person name="Takuma S."/>
            <person name="Yasuike M."/>
            <person name="Matsuyama T."/>
            <person name="Sakai T."/>
            <person name="Fujiwara A."/>
            <person name="Kimoto K."/>
            <person name="Fukuda Y."/>
            <person name="Kondo H."/>
            <person name="Hirono I."/>
            <person name="Nakayasu C."/>
        </authorList>
    </citation>
    <scope>NUCLEOTIDE SEQUENCE [LARGE SCALE GENOMIC DNA]</scope>
    <source>
        <strain evidence="2 3">JBKA-6</strain>
    </source>
</reference>
<dbReference type="Proteomes" id="UP000243197">
    <property type="component" value="Chromosome"/>
</dbReference>
<gene>
    <name evidence="2" type="ORF">JBKA6_1312</name>
</gene>
<evidence type="ECO:0000256" key="1">
    <source>
        <dbReference type="SAM" id="MobiDB-lite"/>
    </source>
</evidence>
<protein>
    <submittedName>
        <fullName evidence="2">Uncharacterized protein</fullName>
    </submittedName>
</protein>
<organism evidence="2 3">
    <name type="scientific">Ichthyobacterium seriolicida</name>
    <dbReference type="NCBI Taxonomy" id="242600"/>
    <lineage>
        <taxon>Bacteria</taxon>
        <taxon>Pseudomonadati</taxon>
        <taxon>Bacteroidota</taxon>
        <taxon>Flavobacteriia</taxon>
        <taxon>Flavobacteriales</taxon>
        <taxon>Ichthyobacteriaceae</taxon>
        <taxon>Ichthyobacterium</taxon>
    </lineage>
</organism>
<accession>A0A1J1E2Z4</accession>
<sequence>MYSCNKKPKKIDKRNKDNSITSFKLEVSQNIGKIGRSDVEAQIVNSPMGSSIYLILLPSGAALPSDFMANATKANSAAAAVTVTPTPTTTPVPTLPTIPTISKEKVLETLATKTFTPTIVISPKSKIAPNTGVPQALSKIVLVKGENNFPNLEQSGVEYTVTAESEDIDTFRVIALPAFNIVKPFETKISVSANSTTIDNTTPSIPSTTSSSSSSSTLTSTPQSLPTTTIVNGHVISKEVDNLSETIKFGSLEEAVLKNSVGQSVTLNGISIATMSTISFPGVTISKFPTSATFKKKGSSGDEVRTYEADLRITYTISSKKFTRTYKAIIYKKN</sequence>
<dbReference type="AlphaFoldDB" id="A0A1J1E2Z4"/>
<dbReference type="EMBL" id="AP014564">
    <property type="protein sequence ID" value="BAV95325.1"/>
    <property type="molecule type" value="Genomic_DNA"/>
</dbReference>